<accession>A0ABV1EAD5</accession>
<dbReference type="Proteomes" id="UP001464378">
    <property type="component" value="Unassembled WGS sequence"/>
</dbReference>
<organism evidence="2 3">
    <name type="scientific">Pseudoflavonifractor intestinihominis</name>
    <dbReference type="NCBI Taxonomy" id="3133171"/>
    <lineage>
        <taxon>Bacteria</taxon>
        <taxon>Bacillati</taxon>
        <taxon>Bacillota</taxon>
        <taxon>Clostridia</taxon>
        <taxon>Eubacteriales</taxon>
        <taxon>Oscillospiraceae</taxon>
        <taxon>Pseudoflavonifractor</taxon>
    </lineage>
</organism>
<gene>
    <name evidence="2" type="ORF">WMO64_09170</name>
</gene>
<feature type="region of interest" description="Disordered" evidence="1">
    <location>
        <begin position="152"/>
        <end position="187"/>
    </location>
</feature>
<evidence type="ECO:0000256" key="1">
    <source>
        <dbReference type="SAM" id="MobiDB-lite"/>
    </source>
</evidence>
<dbReference type="EMBL" id="JBBMFK010000013">
    <property type="protein sequence ID" value="MEQ2443642.1"/>
    <property type="molecule type" value="Genomic_DNA"/>
</dbReference>
<protein>
    <recommendedName>
        <fullName evidence="4">Phage protein</fullName>
    </recommendedName>
</protein>
<proteinExistence type="predicted"/>
<comment type="caution">
    <text evidence="2">The sequence shown here is derived from an EMBL/GenBank/DDBJ whole genome shotgun (WGS) entry which is preliminary data.</text>
</comment>
<evidence type="ECO:0008006" key="4">
    <source>
        <dbReference type="Google" id="ProtNLM"/>
    </source>
</evidence>
<reference evidence="2 3" key="1">
    <citation type="submission" date="2024-03" db="EMBL/GenBank/DDBJ databases">
        <title>Human intestinal bacterial collection.</title>
        <authorList>
            <person name="Pauvert C."/>
            <person name="Hitch T.C.A."/>
            <person name="Clavel T."/>
        </authorList>
    </citation>
    <scope>NUCLEOTIDE SEQUENCE [LARGE SCALE GENOMIC DNA]</scope>
    <source>
        <strain evidence="2 3">CLA-AP-H29</strain>
    </source>
</reference>
<keyword evidence="3" id="KW-1185">Reference proteome</keyword>
<evidence type="ECO:0000313" key="3">
    <source>
        <dbReference type="Proteomes" id="UP001464378"/>
    </source>
</evidence>
<sequence>MTETVTKKIPTINAVEGFDPAEFTRQLPNEDGSTSLYLDVKYRLLWFRLHRPQGKIVPDIVHVDEKSAVVSCKLYEDKADAADQFLAQASAQRFCSEEKYGDRYLEIAETAAIGRVLAAAGYGTQFCGNTDMLSGIIADAPIEMMDAEEDVPAAQISSSTMPQPAPASVTPSPKPIPTTQPPQQTTPMSLDDYLNTMTLEDAKAVKVDCGYNAGKTLGEVAMRKPSDLDWYVQKYNGRNLALKAAAILLVNAAAQRAS</sequence>
<dbReference type="RefSeq" id="WP_208318783.1">
    <property type="nucleotide sequence ID" value="NZ_JBBMFK010000013.1"/>
</dbReference>
<evidence type="ECO:0000313" key="2">
    <source>
        <dbReference type="EMBL" id="MEQ2443642.1"/>
    </source>
</evidence>
<name>A0ABV1EAD5_9FIRM</name>